<dbReference type="RefSeq" id="WP_208173503.1">
    <property type="nucleotide sequence ID" value="NZ_JAGETZ010000001.1"/>
</dbReference>
<sequence length="258" mass="29120">MLNIILPSLPYQRVVDPMWQEEMAVAQQQGHTVSLYDAEREKLYQPLNPEYPSLYRGWMLTGPEYQKLEALTPLLVPLTMYLDSHSALGWYETIAAFTPKSYFVPSEERGGTMALVRQHGCCFIKGLSKSYGSDSVVTSLAELEQLVRKHAIDPDDAFFVREFIKLSPQPEQRFFAVRGRVFGAGGQKFPAELAAVLPALQTRWFYTIDVAFDFKGKPLVIEVGDGQVSDTKEWTVAELYETAVKYLSEQASNRAGAY</sequence>
<accession>A0ABS3Q9T5</accession>
<dbReference type="Proteomes" id="UP000664369">
    <property type="component" value="Unassembled WGS sequence"/>
</dbReference>
<dbReference type="Pfam" id="PF14243">
    <property type="entry name" value="R2K_3"/>
    <property type="match status" value="1"/>
</dbReference>
<proteinExistence type="predicted"/>
<organism evidence="2 3">
    <name type="scientific">Hymenobacter negativus</name>
    <dbReference type="NCBI Taxonomy" id="2795026"/>
    <lineage>
        <taxon>Bacteria</taxon>
        <taxon>Pseudomonadati</taxon>
        <taxon>Bacteroidota</taxon>
        <taxon>Cytophagia</taxon>
        <taxon>Cytophagales</taxon>
        <taxon>Hymenobacteraceae</taxon>
        <taxon>Hymenobacter</taxon>
    </lineage>
</organism>
<dbReference type="InterPro" id="IPR025643">
    <property type="entry name" value="R2K_3"/>
</dbReference>
<dbReference type="EMBL" id="JAGETZ010000001">
    <property type="protein sequence ID" value="MBO2007982.1"/>
    <property type="molecule type" value="Genomic_DNA"/>
</dbReference>
<gene>
    <name evidence="2" type="ORF">J4E00_02905</name>
</gene>
<feature type="domain" description="ATP-grasp" evidence="1">
    <location>
        <begin position="123"/>
        <end position="238"/>
    </location>
</feature>
<evidence type="ECO:0000259" key="1">
    <source>
        <dbReference type="Pfam" id="PF14243"/>
    </source>
</evidence>
<reference evidence="2 3" key="1">
    <citation type="submission" date="2021-03" db="EMBL/GenBank/DDBJ databases">
        <authorList>
            <person name="Kim M.K."/>
        </authorList>
    </citation>
    <scope>NUCLEOTIDE SEQUENCE [LARGE SCALE GENOMIC DNA]</scope>
    <source>
        <strain evidence="2 3">BT442</strain>
    </source>
</reference>
<protein>
    <submittedName>
        <fullName evidence="2">ATP-grasp domain-containing protein</fullName>
    </submittedName>
</protein>
<evidence type="ECO:0000313" key="3">
    <source>
        <dbReference type="Proteomes" id="UP000664369"/>
    </source>
</evidence>
<evidence type="ECO:0000313" key="2">
    <source>
        <dbReference type="EMBL" id="MBO2007982.1"/>
    </source>
</evidence>
<name>A0ABS3Q9T5_9BACT</name>
<comment type="caution">
    <text evidence="2">The sequence shown here is derived from an EMBL/GenBank/DDBJ whole genome shotgun (WGS) entry which is preliminary data.</text>
</comment>
<keyword evidence="3" id="KW-1185">Reference proteome</keyword>